<keyword evidence="2" id="KW-1185">Reference proteome</keyword>
<gene>
    <name evidence="1" type="ORF">Goshw_009900</name>
</gene>
<accession>A0A7J9MXF1</accession>
<evidence type="ECO:0000313" key="1">
    <source>
        <dbReference type="EMBL" id="MBA0875594.1"/>
    </source>
</evidence>
<organism evidence="1 2">
    <name type="scientific">Gossypium schwendimanii</name>
    <name type="common">Cotton</name>
    <dbReference type="NCBI Taxonomy" id="34291"/>
    <lineage>
        <taxon>Eukaryota</taxon>
        <taxon>Viridiplantae</taxon>
        <taxon>Streptophyta</taxon>
        <taxon>Embryophyta</taxon>
        <taxon>Tracheophyta</taxon>
        <taxon>Spermatophyta</taxon>
        <taxon>Magnoliopsida</taxon>
        <taxon>eudicotyledons</taxon>
        <taxon>Gunneridae</taxon>
        <taxon>Pentapetalae</taxon>
        <taxon>rosids</taxon>
        <taxon>malvids</taxon>
        <taxon>Malvales</taxon>
        <taxon>Malvaceae</taxon>
        <taxon>Malvoideae</taxon>
        <taxon>Gossypium</taxon>
    </lineage>
</organism>
<dbReference type="EMBL" id="JABFAF010064265">
    <property type="protein sequence ID" value="MBA0875594.1"/>
    <property type="molecule type" value="Genomic_DNA"/>
</dbReference>
<comment type="caution">
    <text evidence="1">The sequence shown here is derived from an EMBL/GenBank/DDBJ whole genome shotgun (WGS) entry which is preliminary data.</text>
</comment>
<evidence type="ECO:0000313" key="2">
    <source>
        <dbReference type="Proteomes" id="UP000593576"/>
    </source>
</evidence>
<name>A0A7J9MXF1_GOSSC</name>
<proteinExistence type="predicted"/>
<reference evidence="1 2" key="1">
    <citation type="journal article" date="2019" name="Genome Biol. Evol.">
        <title>Insights into the evolution of the New World diploid cottons (Gossypium, subgenus Houzingenia) based on genome sequencing.</title>
        <authorList>
            <person name="Grover C.E."/>
            <person name="Arick M.A. 2nd"/>
            <person name="Thrash A."/>
            <person name="Conover J.L."/>
            <person name="Sanders W.S."/>
            <person name="Peterson D.G."/>
            <person name="Frelichowski J.E."/>
            <person name="Scheffler J.A."/>
            <person name="Scheffler B.E."/>
            <person name="Wendel J.F."/>
        </authorList>
    </citation>
    <scope>NUCLEOTIDE SEQUENCE [LARGE SCALE GENOMIC DNA]</scope>
    <source>
        <strain evidence="1">1</strain>
        <tissue evidence="1">Leaf</tissue>
    </source>
</reference>
<sequence length="103" mass="10940">MVACTYPHHVIANALAAEARACEQAVDDECSCSYSYGRWVPVFRTIVLGRGSNISDGTEDGYGLTKMVVLEGAIGYNLLSLEHMSASGTSLASTLTPIEVTPK</sequence>
<dbReference type="Proteomes" id="UP000593576">
    <property type="component" value="Unassembled WGS sequence"/>
</dbReference>
<protein>
    <submittedName>
        <fullName evidence="1">Uncharacterized protein</fullName>
    </submittedName>
</protein>
<dbReference type="AlphaFoldDB" id="A0A7J9MXF1"/>